<keyword evidence="1" id="KW-1133">Transmembrane helix</keyword>
<organism evidence="2 3">
    <name type="scientific">Haliangium ochraceum (strain DSM 14365 / JCM 11303 / SMP-2)</name>
    <dbReference type="NCBI Taxonomy" id="502025"/>
    <lineage>
        <taxon>Bacteria</taxon>
        <taxon>Pseudomonadati</taxon>
        <taxon>Myxococcota</taxon>
        <taxon>Polyangia</taxon>
        <taxon>Haliangiales</taxon>
        <taxon>Kofleriaceae</taxon>
        <taxon>Haliangium</taxon>
    </lineage>
</organism>
<name>D0LQU9_HALO1</name>
<feature type="transmembrane region" description="Helical" evidence="1">
    <location>
        <begin position="232"/>
        <end position="255"/>
    </location>
</feature>
<feature type="transmembrane region" description="Helical" evidence="1">
    <location>
        <begin position="267"/>
        <end position="285"/>
    </location>
</feature>
<dbReference type="Proteomes" id="UP000001880">
    <property type="component" value="Chromosome"/>
</dbReference>
<dbReference type="eggNOG" id="COG2738">
    <property type="taxonomic scope" value="Bacteria"/>
</dbReference>
<feature type="transmembrane region" description="Helical" evidence="1">
    <location>
        <begin position="127"/>
        <end position="155"/>
    </location>
</feature>
<feature type="transmembrane region" description="Helical" evidence="1">
    <location>
        <begin position="291"/>
        <end position="311"/>
    </location>
</feature>
<gene>
    <name evidence="2" type="ordered locus">Hoch_1069</name>
</gene>
<dbReference type="KEGG" id="hoh:Hoch_1069"/>
<dbReference type="AlphaFoldDB" id="D0LQU9"/>
<evidence type="ECO:0000256" key="1">
    <source>
        <dbReference type="SAM" id="Phobius"/>
    </source>
</evidence>
<feature type="transmembrane region" description="Helical" evidence="1">
    <location>
        <begin position="356"/>
        <end position="378"/>
    </location>
</feature>
<dbReference type="EMBL" id="CP001804">
    <property type="protein sequence ID" value="ACY13659.1"/>
    <property type="molecule type" value="Genomic_DNA"/>
</dbReference>
<keyword evidence="1" id="KW-0472">Membrane</keyword>
<proteinExistence type="predicted"/>
<keyword evidence="1" id="KW-0812">Transmembrane</keyword>
<sequence>MPLFLASLLPSVLAWLVGKGGQAYENRIKRRHTRQLPTRAKQWVQEHLAAPHLAGYKVKVWKDEDYCMLGSQEIVLSTENGFSDVLMAWLDSAKLLAFATLESRSAAFCYLASAGNMYSHTLWRAGLALGVAGVLLGMPSIVSTIMLLWLLALLLKGIHLMEQTLSAVLAYRFLVRSDALSRGELRAVRARYVLSLVKHASLLLVLGIGLAIPDWLTAQMDASLVPEQVDPLGPWAITYIIVVAMLTAIALALLCVKFAQRSQYPPILAALVGYILPFTLLLTWSQPEVLAKPWLMMLAFVPTFEVLVLPLKMVQGIVQDWLSTLLSRPRLVAPAPEYPKDELEEPSDPDSPAIRMFLFVNCLQPLVLQLPLLIYLLFG</sequence>
<accession>D0LQU9</accession>
<keyword evidence="3" id="KW-1185">Reference proteome</keyword>
<dbReference type="RefSeq" id="WP_012826274.1">
    <property type="nucleotide sequence ID" value="NC_013440.1"/>
</dbReference>
<protein>
    <submittedName>
        <fullName evidence="2">Uncharacterized protein</fullName>
    </submittedName>
</protein>
<evidence type="ECO:0000313" key="2">
    <source>
        <dbReference type="EMBL" id="ACY13659.1"/>
    </source>
</evidence>
<evidence type="ECO:0000313" key="3">
    <source>
        <dbReference type="Proteomes" id="UP000001880"/>
    </source>
</evidence>
<reference evidence="2 3" key="1">
    <citation type="journal article" date="2010" name="Stand. Genomic Sci.">
        <title>Complete genome sequence of Haliangium ochraceum type strain (SMP-2).</title>
        <authorList>
            <consortium name="US DOE Joint Genome Institute (JGI-PGF)"/>
            <person name="Ivanova N."/>
            <person name="Daum C."/>
            <person name="Lang E."/>
            <person name="Abt B."/>
            <person name="Kopitz M."/>
            <person name="Saunders E."/>
            <person name="Lapidus A."/>
            <person name="Lucas S."/>
            <person name="Glavina Del Rio T."/>
            <person name="Nolan M."/>
            <person name="Tice H."/>
            <person name="Copeland A."/>
            <person name="Cheng J.F."/>
            <person name="Chen F."/>
            <person name="Bruce D."/>
            <person name="Goodwin L."/>
            <person name="Pitluck S."/>
            <person name="Mavromatis K."/>
            <person name="Pati A."/>
            <person name="Mikhailova N."/>
            <person name="Chen A."/>
            <person name="Palaniappan K."/>
            <person name="Land M."/>
            <person name="Hauser L."/>
            <person name="Chang Y.J."/>
            <person name="Jeffries C.D."/>
            <person name="Detter J.C."/>
            <person name="Brettin T."/>
            <person name="Rohde M."/>
            <person name="Goker M."/>
            <person name="Bristow J."/>
            <person name="Markowitz V."/>
            <person name="Eisen J.A."/>
            <person name="Hugenholtz P."/>
            <person name="Kyrpides N.C."/>
            <person name="Klenk H.P."/>
        </authorList>
    </citation>
    <scope>NUCLEOTIDE SEQUENCE [LARGE SCALE GENOMIC DNA]</scope>
    <source>
        <strain evidence="3">DSM 14365 / CIP 107738 / JCM 11303 / AJ 13395 / SMP-2</strain>
    </source>
</reference>
<feature type="transmembrane region" description="Helical" evidence="1">
    <location>
        <begin position="192"/>
        <end position="212"/>
    </location>
</feature>
<dbReference type="HOGENOM" id="CLU_653399_0_0_7"/>